<evidence type="ECO:0000313" key="1">
    <source>
        <dbReference type="EMBL" id="KAI3777740.1"/>
    </source>
</evidence>
<organism evidence="1 2">
    <name type="scientific">Smallanthus sonchifolius</name>
    <dbReference type="NCBI Taxonomy" id="185202"/>
    <lineage>
        <taxon>Eukaryota</taxon>
        <taxon>Viridiplantae</taxon>
        <taxon>Streptophyta</taxon>
        <taxon>Embryophyta</taxon>
        <taxon>Tracheophyta</taxon>
        <taxon>Spermatophyta</taxon>
        <taxon>Magnoliopsida</taxon>
        <taxon>eudicotyledons</taxon>
        <taxon>Gunneridae</taxon>
        <taxon>Pentapetalae</taxon>
        <taxon>asterids</taxon>
        <taxon>campanulids</taxon>
        <taxon>Asterales</taxon>
        <taxon>Asteraceae</taxon>
        <taxon>Asteroideae</taxon>
        <taxon>Heliantheae alliance</taxon>
        <taxon>Millerieae</taxon>
        <taxon>Smallanthus</taxon>
    </lineage>
</organism>
<accession>A0ACB9G3T4</accession>
<reference evidence="2" key="1">
    <citation type="journal article" date="2022" name="Mol. Ecol. Resour.">
        <title>The genomes of chicory, endive, great burdock and yacon provide insights into Asteraceae palaeo-polyploidization history and plant inulin production.</title>
        <authorList>
            <person name="Fan W."/>
            <person name="Wang S."/>
            <person name="Wang H."/>
            <person name="Wang A."/>
            <person name="Jiang F."/>
            <person name="Liu H."/>
            <person name="Zhao H."/>
            <person name="Xu D."/>
            <person name="Zhang Y."/>
        </authorList>
    </citation>
    <scope>NUCLEOTIDE SEQUENCE [LARGE SCALE GENOMIC DNA]</scope>
    <source>
        <strain evidence="2">cv. Yunnan</strain>
    </source>
</reference>
<proteinExistence type="predicted"/>
<protein>
    <submittedName>
        <fullName evidence="1">Uncharacterized protein</fullName>
    </submittedName>
</protein>
<gene>
    <name evidence="1" type="ORF">L1987_47542</name>
</gene>
<dbReference type="EMBL" id="CM042032">
    <property type="protein sequence ID" value="KAI3777740.1"/>
    <property type="molecule type" value="Genomic_DNA"/>
</dbReference>
<keyword evidence="2" id="KW-1185">Reference proteome</keyword>
<reference evidence="1 2" key="2">
    <citation type="journal article" date="2022" name="Mol. Ecol. Resour.">
        <title>The genomes of chicory, endive, great burdock and yacon provide insights into Asteraceae paleo-polyploidization history and plant inulin production.</title>
        <authorList>
            <person name="Fan W."/>
            <person name="Wang S."/>
            <person name="Wang H."/>
            <person name="Wang A."/>
            <person name="Jiang F."/>
            <person name="Liu H."/>
            <person name="Zhao H."/>
            <person name="Xu D."/>
            <person name="Zhang Y."/>
        </authorList>
    </citation>
    <scope>NUCLEOTIDE SEQUENCE [LARGE SCALE GENOMIC DNA]</scope>
    <source>
        <strain evidence="2">cv. Yunnan</strain>
        <tissue evidence="1">Leaves</tissue>
    </source>
</reference>
<comment type="caution">
    <text evidence="1">The sequence shown here is derived from an EMBL/GenBank/DDBJ whole genome shotgun (WGS) entry which is preliminary data.</text>
</comment>
<name>A0ACB9G3T4_9ASTR</name>
<evidence type="ECO:0000313" key="2">
    <source>
        <dbReference type="Proteomes" id="UP001056120"/>
    </source>
</evidence>
<dbReference type="Proteomes" id="UP001056120">
    <property type="component" value="Linkage Group LG15"/>
</dbReference>
<sequence length="435" mass="50194">MEELDWGNYTLDKEETEQDEDNDEQDIVNARVCDPSSSTTIAWEGRQRRPHSYLQDYLTRDDLQSDDEELNVMEVQDQDPIKYEEAIKYDKLVARGYGQEYGIDYVEVYSPVARMDTIRMMIAIGAQRGWNIHQMYVKYAFLHGMLEEDVYVQQPQGYVVKNEEHEVYKLRKALYGLKQTPKAWFTRIESYFVKDGFNMSKSEHTLFIKEGPEGNLLFVNIYVDDLICTGSDEKMLSDLKLSMKKEFEMTDMGKMRYFLGIEVVQTMARIHISQRKYASEILERFNMVECNGVINPIVPGTKGDSVLAKHVGLWNMVQEMRHEGNEELLYLGPQKKQSVVALSSTEAEYVATAACACQVIWSRGILEELGVKLEEGTVIKSDNTSAIKLAKNPVFHGRCKHVRFHFLRDIVNEGTIKLDLCGTRYSLSLCTRMCF</sequence>